<evidence type="ECO:0000259" key="3">
    <source>
        <dbReference type="SMART" id="SM00893"/>
    </source>
</evidence>
<organism evidence="4 5">
    <name type="scientific">Enterococcus pallens ATCC BAA-351</name>
    <dbReference type="NCBI Taxonomy" id="1158607"/>
    <lineage>
        <taxon>Bacteria</taxon>
        <taxon>Bacillati</taxon>
        <taxon>Bacillota</taxon>
        <taxon>Bacilli</taxon>
        <taxon>Lactobacillales</taxon>
        <taxon>Enterococcaceae</taxon>
        <taxon>Enterococcus</taxon>
    </lineage>
</organism>
<dbReference type="eggNOG" id="COG2025">
    <property type="taxonomic scope" value="Bacteria"/>
</dbReference>
<dbReference type="InterPro" id="IPR014731">
    <property type="entry name" value="ETF_asu_C"/>
</dbReference>
<accession>R2TC31</accession>
<dbReference type="AlphaFoldDB" id="R2TC31"/>
<dbReference type="Gene3D" id="3.40.50.1220">
    <property type="entry name" value="TPP-binding domain"/>
    <property type="match status" value="1"/>
</dbReference>
<dbReference type="GO" id="GO:0033539">
    <property type="term" value="P:fatty acid beta-oxidation using acyl-CoA dehydrogenase"/>
    <property type="evidence" value="ECO:0007669"/>
    <property type="project" value="TreeGrafter"/>
</dbReference>
<dbReference type="InterPro" id="IPR014729">
    <property type="entry name" value="Rossmann-like_a/b/a_fold"/>
</dbReference>
<dbReference type="Pfam" id="PF00766">
    <property type="entry name" value="ETF_alpha"/>
    <property type="match status" value="1"/>
</dbReference>
<dbReference type="GO" id="GO:0009055">
    <property type="term" value="F:electron transfer activity"/>
    <property type="evidence" value="ECO:0007669"/>
    <property type="project" value="InterPro"/>
</dbReference>
<evidence type="ECO:0000313" key="5">
    <source>
        <dbReference type="Proteomes" id="UP000013782"/>
    </source>
</evidence>
<dbReference type="PATRIC" id="fig|1158607.3.peg.459"/>
<dbReference type="PANTHER" id="PTHR43153">
    <property type="entry name" value="ELECTRON TRANSFER FLAVOPROTEIN ALPHA"/>
    <property type="match status" value="1"/>
</dbReference>
<feature type="binding site" evidence="2">
    <location>
        <begin position="244"/>
        <end position="245"/>
    </location>
    <ligand>
        <name>FAD</name>
        <dbReference type="ChEBI" id="CHEBI:57692"/>
    </ligand>
</feature>
<name>R2TC31_9ENTE</name>
<sequence>MDKKNNGIWVVAEQKGGKVLEASFELLAKALELKKAANQEITAILLGSQIKEAAQELLCYGADIVRIVDDEVLKYYKPRTFERVLVKLIRDYQPAIVLLSATSQGRDLAPRVMCQLQTGLTADCLDLSIDEQGLLVQEKPSYGGNIMCTIVIENALPQMATVRPGVFSKIEPLVNPQGKLREEAVEVLDDEAYEIIESCPVSASGSAITEAEIIVSCGRGVKNQQDLALLNELAELLQGEVGCTRPLVDQGWFTHELQIGQSGITVKPKLIINIGISGAVQYVVGMQNAKTIISVNRNQSAEIFAISDYGIVADYTELLPAVINEINKRKQQG</sequence>
<keyword evidence="2" id="KW-0274">FAD</keyword>
<dbReference type="InterPro" id="IPR001308">
    <property type="entry name" value="ETF_a/FixB"/>
</dbReference>
<proteinExistence type="inferred from homology"/>
<dbReference type="Gene3D" id="3.40.50.620">
    <property type="entry name" value="HUPs"/>
    <property type="match status" value="1"/>
</dbReference>
<comment type="similarity">
    <text evidence="1">Belongs to the ETF alpha-subunit/FixB family.</text>
</comment>
<comment type="caution">
    <text evidence="4">The sequence shown here is derived from an EMBL/GenBank/DDBJ whole genome shotgun (WGS) entry which is preliminary data.</text>
</comment>
<dbReference type="PIRSF" id="PIRSF000089">
    <property type="entry name" value="Electra_flavoP_a"/>
    <property type="match status" value="1"/>
</dbReference>
<dbReference type="PANTHER" id="PTHR43153:SF1">
    <property type="entry name" value="ELECTRON TRANSFER FLAVOPROTEIN SUBUNIT ALPHA, MITOCHONDRIAL"/>
    <property type="match status" value="1"/>
</dbReference>
<evidence type="ECO:0000256" key="2">
    <source>
        <dbReference type="PIRSR" id="PIRSR000089-1"/>
    </source>
</evidence>
<reference evidence="4 5" key="1">
    <citation type="submission" date="2013-02" db="EMBL/GenBank/DDBJ databases">
        <title>The Genome Sequence of Enterococcus pallens BAA-351.</title>
        <authorList>
            <consortium name="The Broad Institute Genome Sequencing Platform"/>
            <consortium name="The Broad Institute Genome Sequencing Center for Infectious Disease"/>
            <person name="Earl A.M."/>
            <person name="Gilmore M.S."/>
            <person name="Lebreton F."/>
            <person name="Walker B."/>
            <person name="Young S.K."/>
            <person name="Zeng Q."/>
            <person name="Gargeya S."/>
            <person name="Fitzgerald M."/>
            <person name="Haas B."/>
            <person name="Abouelleil A."/>
            <person name="Alvarado L."/>
            <person name="Arachchi H.M."/>
            <person name="Berlin A.M."/>
            <person name="Chapman S.B."/>
            <person name="Dewar J."/>
            <person name="Goldberg J."/>
            <person name="Griggs A."/>
            <person name="Gujja S."/>
            <person name="Hansen M."/>
            <person name="Howarth C."/>
            <person name="Imamovic A."/>
            <person name="Larimer J."/>
            <person name="McCowan C."/>
            <person name="Murphy C."/>
            <person name="Neiman D."/>
            <person name="Pearson M."/>
            <person name="Priest M."/>
            <person name="Roberts A."/>
            <person name="Saif S."/>
            <person name="Shea T."/>
            <person name="Sisk P."/>
            <person name="Sykes S."/>
            <person name="Wortman J."/>
            <person name="Nusbaum C."/>
            <person name="Birren B."/>
        </authorList>
    </citation>
    <scope>NUCLEOTIDE SEQUENCE [LARGE SCALE GENOMIC DNA]</scope>
    <source>
        <strain evidence="4 5">ATCC BAA-351</strain>
    </source>
</reference>
<dbReference type="STRING" id="160454.RV10_GL000749"/>
<dbReference type="InterPro" id="IPR014730">
    <property type="entry name" value="ETF_a/b_N"/>
</dbReference>
<feature type="binding site" evidence="2">
    <location>
        <position position="219"/>
    </location>
    <ligand>
        <name>FAD</name>
        <dbReference type="ChEBI" id="CHEBI:57692"/>
    </ligand>
</feature>
<dbReference type="Proteomes" id="UP000013782">
    <property type="component" value="Unassembled WGS sequence"/>
</dbReference>
<evidence type="ECO:0000313" key="4">
    <source>
        <dbReference type="EMBL" id="EOH97789.1"/>
    </source>
</evidence>
<keyword evidence="5" id="KW-1185">Reference proteome</keyword>
<keyword evidence="2" id="KW-0285">Flavoprotein</keyword>
<feature type="domain" description="Electron transfer flavoprotein alpha/beta-subunit N-terminal" evidence="3">
    <location>
        <begin position="8"/>
        <end position="192"/>
    </location>
</feature>
<feature type="binding site" evidence="2">
    <location>
        <begin position="258"/>
        <end position="262"/>
    </location>
    <ligand>
        <name>FAD</name>
        <dbReference type="ChEBI" id="CHEBI:57692"/>
    </ligand>
</feature>
<dbReference type="SUPFAM" id="SSF52402">
    <property type="entry name" value="Adenine nucleotide alpha hydrolases-like"/>
    <property type="match status" value="1"/>
</dbReference>
<dbReference type="InterPro" id="IPR033947">
    <property type="entry name" value="ETF_alpha_N"/>
</dbReference>
<dbReference type="CDD" id="cd01715">
    <property type="entry name" value="ETF_alpha"/>
    <property type="match status" value="1"/>
</dbReference>
<dbReference type="SUPFAM" id="SSF52467">
    <property type="entry name" value="DHS-like NAD/FAD-binding domain"/>
    <property type="match status" value="1"/>
</dbReference>
<dbReference type="OrthoDB" id="9770286at2"/>
<dbReference type="HOGENOM" id="CLU_034178_1_1_9"/>
<dbReference type="EMBL" id="AJAQ01000001">
    <property type="protein sequence ID" value="EOH97789.1"/>
    <property type="molecule type" value="Genomic_DNA"/>
</dbReference>
<dbReference type="SMART" id="SM00893">
    <property type="entry name" value="ETF"/>
    <property type="match status" value="1"/>
</dbReference>
<dbReference type="Pfam" id="PF01012">
    <property type="entry name" value="ETF"/>
    <property type="match status" value="1"/>
</dbReference>
<gene>
    <name evidence="4" type="ORF">UAU_00457</name>
</gene>
<dbReference type="InterPro" id="IPR029035">
    <property type="entry name" value="DHS-like_NAD/FAD-binding_dom"/>
</dbReference>
<evidence type="ECO:0000256" key="1">
    <source>
        <dbReference type="ARBA" id="ARBA00005817"/>
    </source>
</evidence>
<feature type="binding site" evidence="2">
    <location>
        <position position="296"/>
    </location>
    <ligand>
        <name>FAD</name>
        <dbReference type="ChEBI" id="CHEBI:57692"/>
    </ligand>
</feature>
<protein>
    <recommendedName>
        <fullName evidence="3">Electron transfer flavoprotein alpha/beta-subunit N-terminal domain-containing protein</fullName>
    </recommendedName>
</protein>
<dbReference type="RefSeq" id="WP_010755520.1">
    <property type="nucleotide sequence ID" value="NZ_ASWD01000002.1"/>
</dbReference>
<comment type="cofactor">
    <cofactor evidence="2">
        <name>FAD</name>
        <dbReference type="ChEBI" id="CHEBI:57692"/>
    </cofactor>
    <text evidence="2">Binds 1 FAD per dimer.</text>
</comment>
<dbReference type="GO" id="GO:0050660">
    <property type="term" value="F:flavin adenine dinucleotide binding"/>
    <property type="evidence" value="ECO:0007669"/>
    <property type="project" value="InterPro"/>
</dbReference>